<feature type="site" description="Interaction with DNA" evidence="10">
    <location>
        <position position="490"/>
    </location>
</feature>
<reference evidence="15" key="1">
    <citation type="submission" date="2016-10" db="EMBL/GenBank/DDBJ databases">
        <authorList>
            <person name="Varghese N."/>
            <person name="Submissions S."/>
        </authorList>
    </citation>
    <scope>NUCLEOTIDE SEQUENCE [LARGE SCALE GENOMIC DNA]</scope>
    <source>
        <strain evidence="15">DSM 23422</strain>
    </source>
</reference>
<dbReference type="Gene3D" id="1.10.290.10">
    <property type="entry name" value="Topoisomerase I, domain 4"/>
    <property type="match status" value="1"/>
</dbReference>
<feature type="site" description="Interaction with DNA" evidence="10">
    <location>
        <position position="31"/>
    </location>
</feature>
<dbReference type="STRING" id="394264.SAMN04488040_2694"/>
<dbReference type="EC" id="5.6.2.1" evidence="10"/>
<dbReference type="RefSeq" id="WP_093916869.1">
    <property type="nucleotide sequence ID" value="NZ_FPAJ01000004.1"/>
</dbReference>
<evidence type="ECO:0000256" key="8">
    <source>
        <dbReference type="ARBA" id="ARBA00023125"/>
    </source>
</evidence>
<evidence type="ECO:0000313" key="15">
    <source>
        <dbReference type="Proteomes" id="UP000199239"/>
    </source>
</evidence>
<dbReference type="PANTHER" id="PTHR42785:SF1">
    <property type="entry name" value="DNA TOPOISOMERASE"/>
    <property type="match status" value="1"/>
</dbReference>
<feature type="compositionally biased region" description="Basic residues" evidence="11">
    <location>
        <begin position="838"/>
        <end position="880"/>
    </location>
</feature>
<dbReference type="InterPro" id="IPR023405">
    <property type="entry name" value="Topo_IA_core_domain"/>
</dbReference>
<dbReference type="InterPro" id="IPR013498">
    <property type="entry name" value="Topo_IA_Znf"/>
</dbReference>
<dbReference type="SMART" id="SM00436">
    <property type="entry name" value="TOP1Bc"/>
    <property type="match status" value="1"/>
</dbReference>
<dbReference type="Gene3D" id="3.30.65.10">
    <property type="entry name" value="Bacterial Topoisomerase I, domain 1"/>
    <property type="match status" value="1"/>
</dbReference>
<keyword evidence="15" id="KW-1185">Reference proteome</keyword>
<dbReference type="PRINTS" id="PR00417">
    <property type="entry name" value="PRTPISMRASEI"/>
</dbReference>
<evidence type="ECO:0000256" key="9">
    <source>
        <dbReference type="ARBA" id="ARBA00023235"/>
    </source>
</evidence>
<keyword evidence="6" id="KW-0460">Magnesium</keyword>
<feature type="region of interest" description="Interaction with DNA" evidence="10">
    <location>
        <begin position="166"/>
        <end position="171"/>
    </location>
</feature>
<dbReference type="Pfam" id="PF01751">
    <property type="entry name" value="Toprim"/>
    <property type="match status" value="1"/>
</dbReference>
<dbReference type="InterPro" id="IPR013824">
    <property type="entry name" value="Topo_IA_cen_sub1"/>
</dbReference>
<keyword evidence="9 10" id="KW-0413">Isomerase</keyword>
<dbReference type="HAMAP" id="MF_00952">
    <property type="entry name" value="Topoisom_1_prok"/>
    <property type="match status" value="1"/>
</dbReference>
<evidence type="ECO:0000313" key="14">
    <source>
        <dbReference type="EMBL" id="SFT00162.1"/>
    </source>
</evidence>
<dbReference type="InterPro" id="IPR013497">
    <property type="entry name" value="Topo_IA_cen"/>
</dbReference>
<dbReference type="CDD" id="cd03363">
    <property type="entry name" value="TOPRIM_TopoIA_TopoI"/>
    <property type="match status" value="1"/>
</dbReference>
<dbReference type="SMART" id="SM00437">
    <property type="entry name" value="TOP1Ac"/>
    <property type="match status" value="1"/>
</dbReference>
<dbReference type="Gene3D" id="2.70.20.10">
    <property type="entry name" value="Topoisomerase I, domain 3"/>
    <property type="match status" value="1"/>
</dbReference>
<dbReference type="Pfam" id="PF13368">
    <property type="entry name" value="Toprim_C_rpt"/>
    <property type="match status" value="3"/>
</dbReference>
<dbReference type="AlphaFoldDB" id="A0A1I6UFG2"/>
<organism evidence="14 15">
    <name type="scientific">Sulfitobacter marinus</name>
    <dbReference type="NCBI Taxonomy" id="394264"/>
    <lineage>
        <taxon>Bacteria</taxon>
        <taxon>Pseudomonadati</taxon>
        <taxon>Pseudomonadota</taxon>
        <taxon>Alphaproteobacteria</taxon>
        <taxon>Rhodobacterales</taxon>
        <taxon>Roseobacteraceae</taxon>
        <taxon>Sulfitobacter</taxon>
    </lineage>
</organism>
<feature type="site" description="Interaction with DNA" evidence="10">
    <location>
        <position position="143"/>
    </location>
</feature>
<dbReference type="NCBIfam" id="TIGR01051">
    <property type="entry name" value="topA_bact"/>
    <property type="match status" value="1"/>
</dbReference>
<dbReference type="EMBL" id="FPAJ01000004">
    <property type="protein sequence ID" value="SFT00162.1"/>
    <property type="molecule type" value="Genomic_DNA"/>
</dbReference>
<keyword evidence="8 10" id="KW-0238">DNA-binding</keyword>
<evidence type="ECO:0000256" key="7">
    <source>
        <dbReference type="ARBA" id="ARBA00023029"/>
    </source>
</evidence>
<dbReference type="InterPro" id="IPR005733">
    <property type="entry name" value="TopoI_bac-type"/>
</dbReference>
<protein>
    <recommendedName>
        <fullName evidence="10">DNA topoisomerase 1</fullName>
        <ecNumber evidence="10">5.6.2.1</ecNumber>
    </recommendedName>
    <alternativeName>
        <fullName evidence="10">DNA topoisomerase I</fullName>
    </alternativeName>
</protein>
<feature type="active site" description="O-(5'-phospho-DNA)-tyrosine intermediate" evidence="10">
    <location>
        <position position="296"/>
    </location>
</feature>
<evidence type="ECO:0000256" key="5">
    <source>
        <dbReference type="ARBA" id="ARBA00022833"/>
    </source>
</evidence>
<dbReference type="GO" id="GO:0008270">
    <property type="term" value="F:zinc ion binding"/>
    <property type="evidence" value="ECO:0007669"/>
    <property type="project" value="UniProtKB-KW"/>
</dbReference>
<evidence type="ECO:0000256" key="2">
    <source>
        <dbReference type="ARBA" id="ARBA00009446"/>
    </source>
</evidence>
<dbReference type="InterPro" id="IPR003602">
    <property type="entry name" value="Topo_IA_DNA-bd_dom"/>
</dbReference>
<dbReference type="InterPro" id="IPR013825">
    <property type="entry name" value="Topo_IA_cen_sub2"/>
</dbReference>
<dbReference type="Gene3D" id="3.40.50.140">
    <property type="match status" value="1"/>
</dbReference>
<name>A0A1I6UFG2_9RHOB</name>
<evidence type="ECO:0000256" key="3">
    <source>
        <dbReference type="ARBA" id="ARBA00022723"/>
    </source>
</evidence>
<comment type="function">
    <text evidence="10">Releases the supercoiling and torsional tension of DNA, which is introduced during the DNA replication and transcription, by transiently cleaving and rejoining one strand of the DNA duplex. Introduces a single-strand break via transesterification at a target site in duplex DNA. The scissile phosphodiester is attacked by the catalytic tyrosine of the enzyme, resulting in the formation of a DNA-(5'-phosphotyrosyl)-enzyme intermediate and the expulsion of a 3'-OH DNA strand. The free DNA strand then undergoes passage around the unbroken strand, thus removing DNA supercoils. Finally, in the religation step, the DNA 3'-OH attacks the covalent intermediate to expel the active-site tyrosine and restore the DNA phosphodiester backbone.</text>
</comment>
<feature type="region of interest" description="Disordered" evidence="11">
    <location>
        <begin position="832"/>
        <end position="880"/>
    </location>
</feature>
<dbReference type="PROSITE" id="PS50880">
    <property type="entry name" value="TOPRIM"/>
    <property type="match status" value="1"/>
</dbReference>
<dbReference type="PROSITE" id="PS00396">
    <property type="entry name" value="TOPO_IA_1"/>
    <property type="match status" value="1"/>
</dbReference>
<feature type="domain" description="Toprim" evidence="12">
    <location>
        <begin position="1"/>
        <end position="116"/>
    </location>
</feature>
<dbReference type="PROSITE" id="PS52039">
    <property type="entry name" value="TOPO_IA_2"/>
    <property type="match status" value="1"/>
</dbReference>
<comment type="caution">
    <text evidence="10">Lacks conserved residue(s) required for the propagation of feature annotation.</text>
</comment>
<feature type="site" description="Interaction with DNA" evidence="10">
    <location>
        <position position="298"/>
    </location>
</feature>
<proteinExistence type="inferred from homology"/>
<dbReference type="GO" id="GO:0005694">
    <property type="term" value="C:chromosome"/>
    <property type="evidence" value="ECO:0007669"/>
    <property type="project" value="InterPro"/>
</dbReference>
<dbReference type="OrthoDB" id="9804262at2"/>
<comment type="similarity">
    <text evidence="2 10">Belongs to the type IA topoisomerase family.</text>
</comment>
<dbReference type="Pfam" id="PF01396">
    <property type="entry name" value="Zn_ribbon_Top1"/>
    <property type="match status" value="1"/>
</dbReference>
<feature type="site" description="Interaction with DNA" evidence="10">
    <location>
        <position position="146"/>
    </location>
</feature>
<dbReference type="InterPro" id="IPR013826">
    <property type="entry name" value="Topo_IA_cen_sub3"/>
</dbReference>
<evidence type="ECO:0000256" key="6">
    <source>
        <dbReference type="ARBA" id="ARBA00022842"/>
    </source>
</evidence>
<feature type="site" description="Interaction with DNA" evidence="10">
    <location>
        <position position="158"/>
    </location>
</feature>
<dbReference type="InterPro" id="IPR000380">
    <property type="entry name" value="Topo_IA"/>
</dbReference>
<evidence type="ECO:0000256" key="11">
    <source>
        <dbReference type="SAM" id="MobiDB-lite"/>
    </source>
</evidence>
<dbReference type="PANTHER" id="PTHR42785">
    <property type="entry name" value="DNA TOPOISOMERASE, TYPE IA, CORE"/>
    <property type="match status" value="1"/>
</dbReference>
<comment type="catalytic activity">
    <reaction evidence="1 10">
        <text>ATP-independent breakage of single-stranded DNA, followed by passage and rejoining.</text>
        <dbReference type="EC" id="5.6.2.1"/>
    </reaction>
</comment>
<dbReference type="Pfam" id="PF01131">
    <property type="entry name" value="Topoisom_bac"/>
    <property type="match status" value="1"/>
</dbReference>
<dbReference type="InterPro" id="IPR028612">
    <property type="entry name" value="Topoisom_1_IA"/>
</dbReference>
<feature type="domain" description="Topo IA-type catalytic" evidence="13">
    <location>
        <begin position="132"/>
        <end position="558"/>
    </location>
</feature>
<dbReference type="InterPro" id="IPR025589">
    <property type="entry name" value="Toprim_C_rpt"/>
</dbReference>
<dbReference type="InterPro" id="IPR003601">
    <property type="entry name" value="Topo_IA_2"/>
</dbReference>
<keyword evidence="4" id="KW-0863">Zinc-finger</keyword>
<evidence type="ECO:0000256" key="1">
    <source>
        <dbReference type="ARBA" id="ARBA00000213"/>
    </source>
</evidence>
<accession>A0A1I6UFG2</accession>
<evidence type="ECO:0000259" key="13">
    <source>
        <dbReference type="PROSITE" id="PS52039"/>
    </source>
</evidence>
<evidence type="ECO:0000256" key="4">
    <source>
        <dbReference type="ARBA" id="ARBA00022771"/>
    </source>
</evidence>
<dbReference type="SUPFAM" id="SSF56712">
    <property type="entry name" value="Prokaryotic type I DNA topoisomerase"/>
    <property type="match status" value="1"/>
</dbReference>
<keyword evidence="7 10" id="KW-0799">Topoisomerase</keyword>
<evidence type="ECO:0000256" key="10">
    <source>
        <dbReference type="HAMAP-Rule" id="MF_00952"/>
    </source>
</evidence>
<evidence type="ECO:0000259" key="12">
    <source>
        <dbReference type="PROSITE" id="PS50880"/>
    </source>
</evidence>
<gene>
    <name evidence="10" type="primary">topA</name>
    <name evidence="14" type="ORF">SAMN04488040_2694</name>
</gene>
<comment type="subunit">
    <text evidence="10">Monomer.</text>
</comment>
<dbReference type="SMART" id="SM00493">
    <property type="entry name" value="TOPRIM"/>
    <property type="match status" value="1"/>
</dbReference>
<keyword evidence="3" id="KW-0479">Metal-binding</keyword>
<dbReference type="InterPro" id="IPR023406">
    <property type="entry name" value="Topo_IA_AS"/>
</dbReference>
<dbReference type="InterPro" id="IPR034149">
    <property type="entry name" value="TOPRIM_TopoI"/>
</dbReference>
<dbReference type="GO" id="GO:0003917">
    <property type="term" value="F:DNA topoisomerase type I (single strand cut, ATP-independent) activity"/>
    <property type="evidence" value="ECO:0007669"/>
    <property type="project" value="UniProtKB-UniRule"/>
</dbReference>
<keyword evidence="5" id="KW-0862">Zinc</keyword>
<dbReference type="Gene3D" id="1.10.460.10">
    <property type="entry name" value="Topoisomerase I, domain 2"/>
    <property type="match status" value="1"/>
</dbReference>
<dbReference type="Proteomes" id="UP000199239">
    <property type="component" value="Unassembled WGS sequence"/>
</dbReference>
<dbReference type="InterPro" id="IPR006171">
    <property type="entry name" value="TOPRIM_dom"/>
</dbReference>
<dbReference type="SUPFAM" id="SSF57783">
    <property type="entry name" value="Zinc beta-ribbon"/>
    <property type="match status" value="1"/>
</dbReference>
<dbReference type="GO" id="GO:0006265">
    <property type="term" value="P:DNA topological change"/>
    <property type="evidence" value="ECO:0007669"/>
    <property type="project" value="UniProtKB-UniRule"/>
</dbReference>
<sequence length="880" mass="97924">MPVVVVESPAKAKTINSYLGSDYTVLASYGHVRDLPPKDGSVDPENDFDMLWEVASASKKHVKAIADALKEDNELILATDPDREGEAISWHLQEALTARKSIKKDTPVSRVVFNAITKSAVSEAMKHPRQVDMPLVEAYLARRALDYLVGFNLSPVLWRKLPGAKSAGRVQSVTLRLIVEREMEIEAFRNREYWSVKALVATPRGQEFEARLVTLAGKKLDRFDLGNETQAEMAVQAITSRDLTVTSVEAKPASRNPSAPFMTSTLQQEASRKFGMGARQTMSTAQRLYEAGHITYMRTDGIDMAPEAMTMARDAIKDRFGAEYVPSSPRIYKNKAKNAQEAHECIRPTDMAKDATALKLTEPDQRKLYDLIWKRTLACQMESARLERTTVEIGSKDEQVGLRATGQVVQFDGFLRVYEEGRDDVVDEDDKRLPQITQGDKMDKRSVTPEQHFTQPPPRYTEATLVKRMEELGIGRPSTYASVVTTIQDREYVRKEGNRLFPEDKGRLVTAFLENYFRKYIGYDFTADLENQLDKVSAADADYKDVLGRFWKDFSAAIAETADLRITEVLEKINEVLEPHLFPPTEDGSDPRLCPNCGVGRLSMRTARSGGAFIGCSNYPECRYTRPFGPPDPEAEKSAIPPDGKLLGEDDDDEIRVFKGRFGPYVQRGAVTEENKKPPRQSVPKDWPAEELELDRALMLLSLPREIGPHPEDGIMVWANIGRYGPYIKHAPSTSDRGGTNANLESLDEVFTVGMNRAVQLLAEKVASRGGRGKAAKPIREMGEHPDLGGDVNIMEGKYGPYVKWEKVNATIPKEVEPADLTMERAVELIEEKLAKSPAKRKAATKKAPAKKAAAKKPAAKKPAAKKKAPAKKAPAKKAG</sequence>
<feature type="site" description="Interaction with DNA" evidence="10">
    <location>
        <position position="142"/>
    </location>
</feature>
<dbReference type="CDD" id="cd00186">
    <property type="entry name" value="TOP1Ac"/>
    <property type="match status" value="1"/>
</dbReference>
<dbReference type="GO" id="GO:0003677">
    <property type="term" value="F:DNA binding"/>
    <property type="evidence" value="ECO:0007669"/>
    <property type="project" value="UniProtKB-KW"/>
</dbReference>
<feature type="region of interest" description="Disordered" evidence="11">
    <location>
        <begin position="629"/>
        <end position="650"/>
    </location>
</feature>